<organism evidence="2 3">
    <name type="scientific">Thiothrix lacustris</name>
    <dbReference type="NCBI Taxonomy" id="525917"/>
    <lineage>
        <taxon>Bacteria</taxon>
        <taxon>Pseudomonadati</taxon>
        <taxon>Pseudomonadota</taxon>
        <taxon>Gammaproteobacteria</taxon>
        <taxon>Thiotrichales</taxon>
        <taxon>Thiotrichaceae</taxon>
        <taxon>Thiothrix</taxon>
    </lineage>
</organism>
<dbReference type="EMBL" id="MTEJ01000068">
    <property type="protein sequence ID" value="OQX12346.1"/>
    <property type="molecule type" value="Genomic_DNA"/>
</dbReference>
<dbReference type="InterPro" id="IPR050320">
    <property type="entry name" value="N5-glutamine_MTase"/>
</dbReference>
<dbReference type="SUPFAM" id="SSF53335">
    <property type="entry name" value="S-adenosyl-L-methionine-dependent methyltransferases"/>
    <property type="match status" value="1"/>
</dbReference>
<dbReference type="PANTHER" id="PTHR18895">
    <property type="entry name" value="HEMK METHYLTRANSFERASE"/>
    <property type="match status" value="1"/>
</dbReference>
<protein>
    <submittedName>
        <fullName evidence="2">Protein-(Glutamine-N5) methyltransferase, release factor-specific</fullName>
    </submittedName>
</protein>
<keyword evidence="2" id="KW-0808">Transferase</keyword>
<proteinExistence type="predicted"/>
<evidence type="ECO:0000313" key="2">
    <source>
        <dbReference type="EMBL" id="OQX12346.1"/>
    </source>
</evidence>
<dbReference type="GO" id="GO:0032259">
    <property type="term" value="P:methylation"/>
    <property type="evidence" value="ECO:0007669"/>
    <property type="project" value="UniProtKB-KW"/>
</dbReference>
<dbReference type="Proteomes" id="UP000192491">
    <property type="component" value="Unassembled WGS sequence"/>
</dbReference>
<evidence type="ECO:0000313" key="3">
    <source>
        <dbReference type="Proteomes" id="UP000192491"/>
    </source>
</evidence>
<dbReference type="Pfam" id="PF17827">
    <property type="entry name" value="PrmC_N"/>
    <property type="match status" value="1"/>
</dbReference>
<feature type="non-terminal residue" evidence="2">
    <location>
        <position position="102"/>
    </location>
</feature>
<dbReference type="AlphaFoldDB" id="A0A1Y1QSJ4"/>
<accession>A0A1Y1QSJ4</accession>
<comment type="caution">
    <text evidence="2">The sequence shown here is derived from an EMBL/GenBank/DDBJ whole genome shotgun (WGS) entry which is preliminary data.</text>
</comment>
<reference evidence="2 3" key="1">
    <citation type="submission" date="2017-01" db="EMBL/GenBank/DDBJ databases">
        <title>Novel large sulfur bacteria in the metagenomes of groundwater-fed chemosynthetic microbial mats in the Lake Huron basin.</title>
        <authorList>
            <person name="Sharrar A.M."/>
            <person name="Flood B.E."/>
            <person name="Bailey J.V."/>
            <person name="Jones D.S."/>
            <person name="Biddanda B."/>
            <person name="Ruberg S.A."/>
            <person name="Marcus D.N."/>
            <person name="Dick G.J."/>
        </authorList>
    </citation>
    <scope>NUCLEOTIDE SEQUENCE [LARGE SCALE GENOMIC DNA]</scope>
    <source>
        <strain evidence="2">A8</strain>
    </source>
</reference>
<dbReference type="InterPro" id="IPR029063">
    <property type="entry name" value="SAM-dependent_MTases_sf"/>
</dbReference>
<dbReference type="GO" id="GO:0036009">
    <property type="term" value="F:protein-glutamine N-methyltransferase activity"/>
    <property type="evidence" value="ECO:0007669"/>
    <property type="project" value="TreeGrafter"/>
</dbReference>
<dbReference type="PANTHER" id="PTHR18895:SF74">
    <property type="entry name" value="MTRF1L RELEASE FACTOR GLUTAMINE METHYLTRANSFERASE"/>
    <property type="match status" value="1"/>
</dbReference>
<gene>
    <name evidence="2" type="ORF">BWK73_15325</name>
</gene>
<feature type="domain" description="Release factor glutamine methyltransferase N-terminal" evidence="1">
    <location>
        <begin position="5"/>
        <end position="74"/>
    </location>
</feature>
<name>A0A1Y1QSJ4_9GAMM</name>
<keyword evidence="2" id="KW-0489">Methyltransferase</keyword>
<sequence length="102" mass="11589">MNNQELLADAHQQLQATSDSARADAEILLTHCLQKSRTYLYTWPEKPVDSAAETTFRELLSARMRGVPIAYLTGQREFWTLTLKVTPDTLIPRPETELLVTT</sequence>
<dbReference type="Gene3D" id="1.10.8.10">
    <property type="entry name" value="DNA helicase RuvA subunit, C-terminal domain"/>
    <property type="match status" value="1"/>
</dbReference>
<dbReference type="InterPro" id="IPR040758">
    <property type="entry name" value="PrmC_N"/>
</dbReference>
<evidence type="ECO:0000259" key="1">
    <source>
        <dbReference type="Pfam" id="PF17827"/>
    </source>
</evidence>